<feature type="region of interest" description="Disordered" evidence="13">
    <location>
        <begin position="454"/>
        <end position="482"/>
    </location>
</feature>
<dbReference type="SMART" id="SM00991">
    <property type="entry name" value="WHEP-TRS"/>
    <property type="match status" value="1"/>
</dbReference>
<dbReference type="CDD" id="cd07957">
    <property type="entry name" value="Anticodon_Ia_Met"/>
    <property type="match status" value="1"/>
</dbReference>
<dbReference type="Gene3D" id="2.20.28.20">
    <property type="entry name" value="Methionyl-tRNA synthetase, Zn-domain"/>
    <property type="match status" value="1"/>
</dbReference>
<comment type="catalytic activity">
    <reaction evidence="11">
        <text>tRNA(Met) + L-methionine + ATP = L-methionyl-tRNA(Met) + AMP + diphosphate</text>
        <dbReference type="Rhea" id="RHEA:13481"/>
        <dbReference type="Rhea" id="RHEA-COMP:9667"/>
        <dbReference type="Rhea" id="RHEA-COMP:9698"/>
        <dbReference type="ChEBI" id="CHEBI:30616"/>
        <dbReference type="ChEBI" id="CHEBI:33019"/>
        <dbReference type="ChEBI" id="CHEBI:57844"/>
        <dbReference type="ChEBI" id="CHEBI:78442"/>
        <dbReference type="ChEBI" id="CHEBI:78530"/>
        <dbReference type="ChEBI" id="CHEBI:456215"/>
        <dbReference type="EC" id="6.1.1.10"/>
    </reaction>
</comment>
<dbReference type="OrthoDB" id="5844513at2759"/>
<evidence type="ECO:0000256" key="1">
    <source>
        <dbReference type="ARBA" id="ARBA00004496"/>
    </source>
</evidence>
<dbReference type="FunFam" id="2.20.28.20:FF:000001">
    <property type="entry name" value="Methionine--tRNA ligase"/>
    <property type="match status" value="1"/>
</dbReference>
<evidence type="ECO:0000256" key="10">
    <source>
        <dbReference type="ARBA" id="ARBA00030904"/>
    </source>
</evidence>
<dbReference type="GO" id="GO:0005829">
    <property type="term" value="C:cytosol"/>
    <property type="evidence" value="ECO:0007669"/>
    <property type="project" value="TreeGrafter"/>
</dbReference>
<dbReference type="GO" id="GO:0036464">
    <property type="term" value="C:cytoplasmic ribonucleoprotein granule"/>
    <property type="evidence" value="ECO:0007669"/>
    <property type="project" value="UniProtKB-ARBA"/>
</dbReference>
<keyword evidence="17" id="KW-1185">Reference proteome</keyword>
<comment type="subcellular location">
    <subcellularLocation>
        <location evidence="1">Cytoplasm</location>
    </subcellularLocation>
</comment>
<evidence type="ECO:0000256" key="5">
    <source>
        <dbReference type="ARBA" id="ARBA00022598"/>
    </source>
</evidence>
<feature type="region of interest" description="Disordered" evidence="13">
    <location>
        <begin position="619"/>
        <end position="664"/>
    </location>
</feature>
<protein>
    <recommendedName>
        <fullName evidence="3">methionine--tRNA ligase</fullName>
        <ecNumber evidence="3">6.1.1.10</ecNumber>
    </recommendedName>
    <alternativeName>
        <fullName evidence="10">Methionyl-tRNA synthetase</fullName>
    </alternativeName>
</protein>
<dbReference type="GO" id="GO:0004825">
    <property type="term" value="F:methionine-tRNA ligase activity"/>
    <property type="evidence" value="ECO:0007669"/>
    <property type="project" value="UniProtKB-EC"/>
</dbReference>
<dbReference type="PRINTS" id="PR01041">
    <property type="entry name" value="TRNASYNTHMET"/>
</dbReference>
<dbReference type="Pfam" id="PF19303">
    <property type="entry name" value="Anticodon_3"/>
    <property type="match status" value="1"/>
</dbReference>
<evidence type="ECO:0000256" key="13">
    <source>
        <dbReference type="SAM" id="MobiDB-lite"/>
    </source>
</evidence>
<keyword evidence="4" id="KW-0963">Cytoplasm</keyword>
<dbReference type="Proteomes" id="UP000324748">
    <property type="component" value="Unassembled WGS sequence"/>
</dbReference>
<evidence type="ECO:0000259" key="14">
    <source>
        <dbReference type="PROSITE" id="PS51185"/>
    </source>
</evidence>
<feature type="compositionally biased region" description="Basic residues" evidence="13">
    <location>
        <begin position="640"/>
        <end position="650"/>
    </location>
</feature>
<dbReference type="Gene3D" id="1.10.730.10">
    <property type="entry name" value="Isoleucyl-tRNA Synthetase, Domain 1"/>
    <property type="match status" value="1"/>
</dbReference>
<proteinExistence type="inferred from homology"/>
<keyword evidence="7 12" id="KW-0067">ATP-binding</keyword>
<evidence type="ECO:0000256" key="12">
    <source>
        <dbReference type="RuleBase" id="RU363039"/>
    </source>
</evidence>
<dbReference type="Gene3D" id="3.40.50.620">
    <property type="entry name" value="HUPs"/>
    <property type="match status" value="1"/>
</dbReference>
<evidence type="ECO:0000313" key="15">
    <source>
        <dbReference type="EMBL" id="KAA1072243.1"/>
    </source>
</evidence>
<reference evidence="17 18" key="1">
    <citation type="submission" date="2019-05" db="EMBL/GenBank/DDBJ databases">
        <title>Emergence of the Ug99 lineage of the wheat stem rust pathogen through somatic hybridization.</title>
        <authorList>
            <person name="Li F."/>
            <person name="Upadhyaya N.M."/>
            <person name="Sperschneider J."/>
            <person name="Matny O."/>
            <person name="Nguyen-Phuc H."/>
            <person name="Mago R."/>
            <person name="Raley C."/>
            <person name="Miller M.E."/>
            <person name="Silverstein K.A.T."/>
            <person name="Henningsen E."/>
            <person name="Hirsch C.D."/>
            <person name="Visser B."/>
            <person name="Pretorius Z.A."/>
            <person name="Steffenson B.J."/>
            <person name="Schwessinger B."/>
            <person name="Dodds P.N."/>
            <person name="Figueroa M."/>
        </authorList>
    </citation>
    <scope>NUCLEOTIDE SEQUENCE [LARGE SCALE GENOMIC DNA]</scope>
    <source>
        <strain evidence="15">21-0</strain>
        <strain evidence="16 18">Ug99</strain>
    </source>
</reference>
<name>A0A5B0M7U5_PUCGR</name>
<dbReference type="Proteomes" id="UP000325313">
    <property type="component" value="Unassembled WGS sequence"/>
</dbReference>
<dbReference type="SUPFAM" id="SSF57770">
    <property type="entry name" value="Methionyl-tRNA synthetase (MetRS), Zn-domain"/>
    <property type="match status" value="1"/>
</dbReference>
<dbReference type="GO" id="GO:0017102">
    <property type="term" value="C:methionyl glutamyl tRNA synthetase complex"/>
    <property type="evidence" value="ECO:0007669"/>
    <property type="project" value="UniProtKB-ARBA"/>
</dbReference>
<dbReference type="InterPro" id="IPR001412">
    <property type="entry name" value="aa-tRNA-synth_I_CS"/>
</dbReference>
<dbReference type="InterPro" id="IPR014729">
    <property type="entry name" value="Rossmann-like_a/b/a_fold"/>
</dbReference>
<dbReference type="InterPro" id="IPR023458">
    <property type="entry name" value="Met-tRNA_ligase_1"/>
</dbReference>
<dbReference type="InterPro" id="IPR000738">
    <property type="entry name" value="WHEP-TRS_dom"/>
</dbReference>
<dbReference type="GO" id="GO:0017101">
    <property type="term" value="C:aminoacyl-tRNA synthetase multienzyme complex"/>
    <property type="evidence" value="ECO:0007669"/>
    <property type="project" value="TreeGrafter"/>
</dbReference>
<organism evidence="15 17">
    <name type="scientific">Puccinia graminis f. sp. tritici</name>
    <dbReference type="NCBI Taxonomy" id="56615"/>
    <lineage>
        <taxon>Eukaryota</taxon>
        <taxon>Fungi</taxon>
        <taxon>Dikarya</taxon>
        <taxon>Basidiomycota</taxon>
        <taxon>Pucciniomycotina</taxon>
        <taxon>Pucciniomycetes</taxon>
        <taxon>Pucciniales</taxon>
        <taxon>Pucciniaceae</taxon>
        <taxon>Puccinia</taxon>
    </lineage>
</organism>
<sequence>MTMLTESPGRRKIREEVELSPQVTNAEGKIVPLSDRPNILITSALPYVNNAPHLGNIIGSTLSADVFARYSRTGPVVAQVLYICGTDEYGTTTETKALEEGMTPSDLCDKYHQIHKDSYQWFDIGFDHFGRTTTPKQTEICQEIFTALYDNGHLTEHEIEQVYCEKDARFLADRFVEGTCPKCGSSGARGDQCDTCCQTLDAIELIDKKCKICSSTPISKKSKHLFIDLPKLQKQIESWYNSAKEGHHWSSNGKAFTEAWLRDGLRERCLTRDLKWGVPVPIKGWEDKVMYVWFDAPIGYPSITANYSNDWEKWWKNPKEVTLYQFMGKDNVPFHTILFPAYLMGTGQEWTMLNHISTTEYLQYENVKFSKSNNVGVFGQNARETQVPSEVWRYFLISTRPETNDSQFTWTDFISKANSELLNNLGNFVNRIVKFCNARYHSIVPDPLSWPVVGPPTQSESASKEDESSSTTSTQITSRESFDEEDQAFVGDINGLLTQYIESMESLKLRQALSIVMAISARGNQYLQENKIDYSLLLASPRRCAQIVLVSLNLVYLLSVLVYPSMPSTSELILKQLNAPKRRLSRTFGIDLLPGHTIGDAIYLFRKIDPDRAAFWRKQYGGSKPSGDPAVVESSGESKKAKKKAAHGGKSKGTTPAGPLFSGPKPPEMVEIELAIVAQGERVRQLKAGSMEGEVGMEVSKLLGLKKDLASLIEQLSKTSLAPS</sequence>
<evidence type="ECO:0000313" key="17">
    <source>
        <dbReference type="Proteomes" id="UP000324748"/>
    </source>
</evidence>
<dbReference type="Gene3D" id="1.10.287.10">
    <property type="entry name" value="S15/NS1, RNA-binding"/>
    <property type="match status" value="1"/>
</dbReference>
<dbReference type="SUPFAM" id="SSF47323">
    <property type="entry name" value="Anticodon-binding domain of a subclass of class I aminoacyl-tRNA synthetases"/>
    <property type="match status" value="1"/>
</dbReference>
<dbReference type="EC" id="6.1.1.10" evidence="3"/>
<feature type="compositionally biased region" description="Low complexity" evidence="13">
    <location>
        <begin position="469"/>
        <end position="479"/>
    </location>
</feature>
<gene>
    <name evidence="15" type="ORF">PGT21_030954</name>
    <name evidence="16" type="ORF">PGTUg99_001554</name>
</gene>
<dbReference type="PROSITE" id="PS00178">
    <property type="entry name" value="AA_TRNA_LIGASE_I"/>
    <property type="match status" value="1"/>
</dbReference>
<dbReference type="AlphaFoldDB" id="A0A5B0M7U5"/>
<dbReference type="InterPro" id="IPR033911">
    <property type="entry name" value="MetRS_core"/>
</dbReference>
<keyword evidence="8 12" id="KW-0648">Protein biosynthesis</keyword>
<dbReference type="InterPro" id="IPR014758">
    <property type="entry name" value="Met-tRNA_synth"/>
</dbReference>
<dbReference type="GO" id="GO:0006431">
    <property type="term" value="P:methionyl-tRNA aminoacylation"/>
    <property type="evidence" value="ECO:0007669"/>
    <property type="project" value="InterPro"/>
</dbReference>
<evidence type="ECO:0000256" key="6">
    <source>
        <dbReference type="ARBA" id="ARBA00022741"/>
    </source>
</evidence>
<feature type="domain" description="WHEP-TRS" evidence="14">
    <location>
        <begin position="668"/>
        <end position="723"/>
    </location>
</feature>
<evidence type="ECO:0000256" key="8">
    <source>
        <dbReference type="ARBA" id="ARBA00022917"/>
    </source>
</evidence>
<evidence type="ECO:0000313" key="16">
    <source>
        <dbReference type="EMBL" id="KAA1086282.1"/>
    </source>
</evidence>
<dbReference type="FunFam" id="1.10.730.10:FF:000037">
    <property type="entry name" value="Methionyl-tRNA synthetase"/>
    <property type="match status" value="1"/>
</dbReference>
<evidence type="ECO:0000256" key="4">
    <source>
        <dbReference type="ARBA" id="ARBA00022490"/>
    </source>
</evidence>
<dbReference type="CDD" id="cd00814">
    <property type="entry name" value="MetRS_core"/>
    <property type="match status" value="1"/>
</dbReference>
<dbReference type="NCBIfam" id="TIGR00398">
    <property type="entry name" value="metG"/>
    <property type="match status" value="1"/>
</dbReference>
<evidence type="ECO:0000256" key="3">
    <source>
        <dbReference type="ARBA" id="ARBA00012838"/>
    </source>
</evidence>
<dbReference type="GO" id="GO:0005524">
    <property type="term" value="F:ATP binding"/>
    <property type="evidence" value="ECO:0007669"/>
    <property type="project" value="UniProtKB-KW"/>
</dbReference>
<comment type="similarity">
    <text evidence="2 12">Belongs to the class-I aminoacyl-tRNA synthetase family.</text>
</comment>
<dbReference type="EMBL" id="VDEP01000411">
    <property type="protein sequence ID" value="KAA1086282.1"/>
    <property type="molecule type" value="Genomic_DNA"/>
</dbReference>
<evidence type="ECO:0000256" key="7">
    <source>
        <dbReference type="ARBA" id="ARBA00022840"/>
    </source>
</evidence>
<keyword evidence="6 12" id="KW-0547">Nucleotide-binding</keyword>
<dbReference type="Pfam" id="PF09334">
    <property type="entry name" value="tRNA-synt_1g"/>
    <property type="match status" value="1"/>
</dbReference>
<dbReference type="InterPro" id="IPR015413">
    <property type="entry name" value="Methionyl/Leucyl_tRNA_Synth"/>
</dbReference>
<dbReference type="EMBL" id="VSWC01000170">
    <property type="protein sequence ID" value="KAA1072243.1"/>
    <property type="molecule type" value="Genomic_DNA"/>
</dbReference>
<keyword evidence="9 12" id="KW-0030">Aminoacyl-tRNA synthetase</keyword>
<comment type="caution">
    <text evidence="15">The sequence shown here is derived from an EMBL/GenBank/DDBJ whole genome shotgun (WGS) entry which is preliminary data.</text>
</comment>
<keyword evidence="5 12" id="KW-0436">Ligase</keyword>
<evidence type="ECO:0000256" key="9">
    <source>
        <dbReference type="ARBA" id="ARBA00023146"/>
    </source>
</evidence>
<evidence type="ECO:0000256" key="2">
    <source>
        <dbReference type="ARBA" id="ARBA00005594"/>
    </source>
</evidence>
<dbReference type="InterPro" id="IPR009080">
    <property type="entry name" value="tRNAsynth_Ia_anticodon-bd"/>
</dbReference>
<accession>A0A5B0M7U5</accession>
<dbReference type="PANTHER" id="PTHR45765:SF1">
    <property type="entry name" value="METHIONINE--TRNA LIGASE, CYTOPLASMIC"/>
    <property type="match status" value="1"/>
</dbReference>
<evidence type="ECO:0000313" key="18">
    <source>
        <dbReference type="Proteomes" id="UP000325313"/>
    </source>
</evidence>
<dbReference type="InterPro" id="IPR029038">
    <property type="entry name" value="MetRS_Zn"/>
</dbReference>
<dbReference type="PANTHER" id="PTHR45765">
    <property type="entry name" value="METHIONINE--TRNA LIGASE"/>
    <property type="match status" value="1"/>
</dbReference>
<evidence type="ECO:0000256" key="11">
    <source>
        <dbReference type="ARBA" id="ARBA00047364"/>
    </source>
</evidence>
<dbReference type="PROSITE" id="PS51185">
    <property type="entry name" value="WHEP_TRS_2"/>
    <property type="match status" value="1"/>
</dbReference>
<dbReference type="SUPFAM" id="SSF52374">
    <property type="entry name" value="Nucleotidylyl transferase"/>
    <property type="match status" value="1"/>
</dbReference>
<dbReference type="InterPro" id="IPR041872">
    <property type="entry name" value="Anticodon_Met"/>
</dbReference>